<organism evidence="1 2">
    <name type="scientific">Zunongwangia atlantica 22II14-10F7</name>
    <dbReference type="NCBI Taxonomy" id="1185767"/>
    <lineage>
        <taxon>Bacteria</taxon>
        <taxon>Pseudomonadati</taxon>
        <taxon>Bacteroidota</taxon>
        <taxon>Flavobacteriia</taxon>
        <taxon>Flavobacteriales</taxon>
        <taxon>Flavobacteriaceae</taxon>
        <taxon>Zunongwangia</taxon>
    </lineage>
</organism>
<dbReference type="RefSeq" id="WP_176218998.1">
    <property type="nucleotide sequence ID" value="NZ_ARYN01000021.1"/>
</dbReference>
<protein>
    <submittedName>
        <fullName evidence="1">Uncharacterized protein</fullName>
    </submittedName>
</protein>
<dbReference type="AlphaFoldDB" id="A0A1Y1SYX6"/>
<dbReference type="Proteomes" id="UP000192746">
    <property type="component" value="Unassembled WGS sequence"/>
</dbReference>
<gene>
    <name evidence="1" type="ORF">IIF7_18362</name>
</gene>
<proteinExistence type="predicted"/>
<name>A0A1Y1SYX6_9FLAO</name>
<sequence length="71" mass="8259">MNKELHIPFGIFPIMSEKTGIKPSFTSADFLTVVYLCNYRFLKSFGLFLVDDRSRDKNPLFVVLFHTGERI</sequence>
<evidence type="ECO:0000313" key="1">
    <source>
        <dbReference type="EMBL" id="ORL43957.1"/>
    </source>
</evidence>
<comment type="caution">
    <text evidence="1">The sequence shown here is derived from an EMBL/GenBank/DDBJ whole genome shotgun (WGS) entry which is preliminary data.</text>
</comment>
<accession>A0A1Y1SYX6</accession>
<keyword evidence="2" id="KW-1185">Reference proteome</keyword>
<evidence type="ECO:0000313" key="2">
    <source>
        <dbReference type="Proteomes" id="UP000192746"/>
    </source>
</evidence>
<reference evidence="1 2" key="1">
    <citation type="submission" date="2013-04" db="EMBL/GenBank/DDBJ databases">
        <title>Zunongwangia sp. 22II14-10F7 Genome Sequencing.</title>
        <authorList>
            <person name="Lai Q."/>
            <person name="Shao Z."/>
        </authorList>
    </citation>
    <scope>NUCLEOTIDE SEQUENCE [LARGE SCALE GENOMIC DNA]</scope>
    <source>
        <strain evidence="1 2">22II14-10F7</strain>
    </source>
</reference>
<dbReference type="EMBL" id="ARYN01000021">
    <property type="protein sequence ID" value="ORL43957.1"/>
    <property type="molecule type" value="Genomic_DNA"/>
</dbReference>